<dbReference type="AlphaFoldDB" id="A0A8C0CI32"/>
<protein>
    <submittedName>
        <fullName evidence="1">Uncharacterized protein</fullName>
    </submittedName>
</protein>
<evidence type="ECO:0000313" key="1">
    <source>
        <dbReference type="Ensembl" id="ENSBMSP00010004932.1"/>
    </source>
</evidence>
<reference evidence="1" key="1">
    <citation type="submission" date="2023-09" db="UniProtKB">
        <authorList>
            <consortium name="Ensembl"/>
        </authorList>
    </citation>
    <scope>IDENTIFICATION</scope>
</reference>
<organism evidence="1">
    <name type="scientific">Balaenoptera musculus</name>
    <name type="common">Blue whale</name>
    <dbReference type="NCBI Taxonomy" id="9771"/>
    <lineage>
        <taxon>Eukaryota</taxon>
        <taxon>Metazoa</taxon>
        <taxon>Chordata</taxon>
        <taxon>Craniata</taxon>
        <taxon>Vertebrata</taxon>
        <taxon>Euteleostomi</taxon>
        <taxon>Mammalia</taxon>
        <taxon>Eutheria</taxon>
        <taxon>Laurasiatheria</taxon>
        <taxon>Artiodactyla</taxon>
        <taxon>Whippomorpha</taxon>
        <taxon>Cetacea</taxon>
        <taxon>Mysticeti</taxon>
        <taxon>Balaenopteridae</taxon>
        <taxon>Balaenoptera</taxon>
    </lineage>
</organism>
<dbReference type="Ensembl" id="ENSBMST00010005426.1">
    <property type="protein sequence ID" value="ENSBMSP00010004932.1"/>
    <property type="gene ID" value="ENSBMSG00010003632.1"/>
</dbReference>
<proteinExistence type="predicted"/>
<name>A0A8C0CI32_BALMU</name>
<accession>A0A8C0CI32</accession>
<dbReference type="GeneTree" id="ENSGT01010000228754"/>
<sequence length="133" mass="13666">AHTCGSGNHRCGCDCGCGRCGGCLGWGGGSCAPCRRSRVGCGPSCGPCCYGCPGSCCSVPAVGRHRRTWSCSPCCRKQCRCQVGWSAGAAGSHSVGKTSLLPILLVFPPFYGPGLSSWLAFVPQVFPSAKFPD</sequence>